<dbReference type="EMBL" id="JAULSX010000006">
    <property type="protein sequence ID" value="KAK3489067.1"/>
    <property type="molecule type" value="Genomic_DNA"/>
</dbReference>
<evidence type="ECO:0008006" key="4">
    <source>
        <dbReference type="Google" id="ProtNLM"/>
    </source>
</evidence>
<evidence type="ECO:0000313" key="3">
    <source>
        <dbReference type="Proteomes" id="UP001285908"/>
    </source>
</evidence>
<dbReference type="AlphaFoldDB" id="A0AAJ0I3V8"/>
<feature type="signal peptide" evidence="1">
    <location>
        <begin position="1"/>
        <end position="18"/>
    </location>
</feature>
<reference evidence="2 3" key="1">
    <citation type="journal article" date="2023" name="Mol. Phylogenet. Evol.">
        <title>Genome-scale phylogeny and comparative genomics of the fungal order Sordariales.</title>
        <authorList>
            <person name="Hensen N."/>
            <person name="Bonometti L."/>
            <person name="Westerberg I."/>
            <person name="Brannstrom I.O."/>
            <person name="Guillou S."/>
            <person name="Cros-Aarteil S."/>
            <person name="Calhoun S."/>
            <person name="Haridas S."/>
            <person name="Kuo A."/>
            <person name="Mondo S."/>
            <person name="Pangilinan J."/>
            <person name="Riley R."/>
            <person name="LaButti K."/>
            <person name="Andreopoulos B."/>
            <person name="Lipzen A."/>
            <person name="Chen C."/>
            <person name="Yan M."/>
            <person name="Daum C."/>
            <person name="Ng V."/>
            <person name="Clum A."/>
            <person name="Steindorff A."/>
            <person name="Ohm R.A."/>
            <person name="Martin F."/>
            <person name="Silar P."/>
            <person name="Natvig D.O."/>
            <person name="Lalanne C."/>
            <person name="Gautier V."/>
            <person name="Ament-Velasquez S.L."/>
            <person name="Kruys A."/>
            <person name="Hutchinson M.I."/>
            <person name="Powell A.J."/>
            <person name="Barry K."/>
            <person name="Miller A.N."/>
            <person name="Grigoriev I.V."/>
            <person name="Debuchy R."/>
            <person name="Gladieux P."/>
            <person name="Hiltunen Thoren M."/>
            <person name="Johannesson H."/>
        </authorList>
    </citation>
    <scope>NUCLEOTIDE SEQUENCE [LARGE SCALE GENOMIC DNA]</scope>
    <source>
        <strain evidence="2 3">FGSC 10403</strain>
    </source>
</reference>
<evidence type="ECO:0000256" key="1">
    <source>
        <dbReference type="SAM" id="SignalP"/>
    </source>
</evidence>
<comment type="caution">
    <text evidence="2">The sequence shown here is derived from an EMBL/GenBank/DDBJ whole genome shotgun (WGS) entry which is preliminary data.</text>
</comment>
<sequence>MLWLVWVLSTVFRHNTYARWGDEHPLVLSTTNYLLGGKVHTTAKNEESLSQYLVRVRSPLSAYRRPESGVHSSF</sequence>
<protein>
    <recommendedName>
        <fullName evidence="4">Secreted protein</fullName>
    </recommendedName>
</protein>
<dbReference type="Proteomes" id="UP001285908">
    <property type="component" value="Unassembled WGS sequence"/>
</dbReference>
<gene>
    <name evidence="2" type="ORF">B0T23DRAFT_384578</name>
</gene>
<dbReference type="RefSeq" id="XP_062690774.1">
    <property type="nucleotide sequence ID" value="XM_062837484.1"/>
</dbReference>
<organism evidence="2 3">
    <name type="scientific">Neurospora hispaniola</name>
    <dbReference type="NCBI Taxonomy" id="588809"/>
    <lineage>
        <taxon>Eukaryota</taxon>
        <taxon>Fungi</taxon>
        <taxon>Dikarya</taxon>
        <taxon>Ascomycota</taxon>
        <taxon>Pezizomycotina</taxon>
        <taxon>Sordariomycetes</taxon>
        <taxon>Sordariomycetidae</taxon>
        <taxon>Sordariales</taxon>
        <taxon>Sordariaceae</taxon>
        <taxon>Neurospora</taxon>
    </lineage>
</organism>
<keyword evidence="3" id="KW-1185">Reference proteome</keyword>
<evidence type="ECO:0000313" key="2">
    <source>
        <dbReference type="EMBL" id="KAK3489067.1"/>
    </source>
</evidence>
<keyword evidence="1" id="KW-0732">Signal</keyword>
<proteinExistence type="predicted"/>
<feature type="chain" id="PRO_5042503167" description="Secreted protein" evidence="1">
    <location>
        <begin position="19"/>
        <end position="74"/>
    </location>
</feature>
<dbReference type="GeneID" id="87875106"/>
<name>A0AAJ0I3V8_9PEZI</name>
<accession>A0AAJ0I3V8</accession>